<organism evidence="1 2">
    <name type="scientific">Muntiacus reevesi</name>
    <name type="common">Reeves' muntjac</name>
    <name type="synonym">Cervus reevesi</name>
    <dbReference type="NCBI Taxonomy" id="9886"/>
    <lineage>
        <taxon>Eukaryota</taxon>
        <taxon>Metazoa</taxon>
        <taxon>Chordata</taxon>
        <taxon>Craniata</taxon>
        <taxon>Vertebrata</taxon>
        <taxon>Euteleostomi</taxon>
        <taxon>Mammalia</taxon>
        <taxon>Eutheria</taxon>
        <taxon>Laurasiatheria</taxon>
        <taxon>Artiodactyla</taxon>
        <taxon>Ruminantia</taxon>
        <taxon>Pecora</taxon>
        <taxon>Cervidae</taxon>
        <taxon>Muntiacinae</taxon>
        <taxon>Muntiacus</taxon>
    </lineage>
</organism>
<protein>
    <submittedName>
        <fullName evidence="1">Uncharacterized protein</fullName>
    </submittedName>
</protein>
<dbReference type="EMBL" id="VCEB01000001">
    <property type="protein sequence ID" value="KAB0387288.1"/>
    <property type="molecule type" value="Genomic_DNA"/>
</dbReference>
<proteinExistence type="predicted"/>
<comment type="caution">
    <text evidence="1">The sequence shown here is derived from an EMBL/GenBank/DDBJ whole genome shotgun (WGS) entry which is preliminary data.</text>
</comment>
<reference evidence="1 2" key="1">
    <citation type="submission" date="2019-06" db="EMBL/GenBank/DDBJ databases">
        <title>Discovery of a novel chromosome fission-fusion reversal in muntjac.</title>
        <authorList>
            <person name="Mudd A.B."/>
            <person name="Bredeson J.V."/>
            <person name="Baum R."/>
            <person name="Hockemeyer D."/>
            <person name="Rokhsar D.S."/>
        </authorList>
    </citation>
    <scope>NUCLEOTIDE SEQUENCE [LARGE SCALE GENOMIC DNA]</scope>
    <source>
        <strain evidence="1">UCam_UCB_Mr</strain>
        <tissue evidence="1">Fibroblast cell line</tissue>
    </source>
</reference>
<name>A0A5J5N3N9_MUNRE</name>
<evidence type="ECO:0000313" key="1">
    <source>
        <dbReference type="EMBL" id="KAB0387288.1"/>
    </source>
</evidence>
<dbReference type="Proteomes" id="UP000326062">
    <property type="component" value="Chromosome 1"/>
</dbReference>
<accession>A0A5J5N3N9</accession>
<dbReference type="AlphaFoldDB" id="A0A5J5N3N9"/>
<keyword evidence="2" id="KW-1185">Reference proteome</keyword>
<gene>
    <name evidence="1" type="ORF">FD755_002244</name>
</gene>
<evidence type="ECO:0000313" key="2">
    <source>
        <dbReference type="Proteomes" id="UP000326062"/>
    </source>
</evidence>
<sequence>MHIFTFEECLVLLIYIYAIVLSSPLTAAILDDQTVWGHNECLALTLTREQINGIIEVPAKARVEVDIFELQQDSHSQTLLGPLQASASHAQNPWCPFCF</sequence>